<evidence type="ECO:0000256" key="2">
    <source>
        <dbReference type="PROSITE-ProRule" id="PRU00104"/>
    </source>
</evidence>
<dbReference type="Pfam" id="PF00632">
    <property type="entry name" value="HECT"/>
    <property type="match status" value="1"/>
</dbReference>
<dbReference type="PROSITE" id="PS50237">
    <property type="entry name" value="HECT"/>
    <property type="match status" value="1"/>
</dbReference>
<evidence type="ECO:0000259" key="3">
    <source>
        <dbReference type="PROSITE" id="PS50237"/>
    </source>
</evidence>
<gene>
    <name evidence="4" type="ORF">M9Y10_029926</name>
</gene>
<organism evidence="4 5">
    <name type="scientific">Tritrichomonas musculus</name>
    <dbReference type="NCBI Taxonomy" id="1915356"/>
    <lineage>
        <taxon>Eukaryota</taxon>
        <taxon>Metamonada</taxon>
        <taxon>Parabasalia</taxon>
        <taxon>Tritrichomonadida</taxon>
        <taxon>Tritrichomonadidae</taxon>
        <taxon>Tritrichomonas</taxon>
    </lineage>
</organism>
<dbReference type="SUPFAM" id="SSF56204">
    <property type="entry name" value="Hect, E3 ligase catalytic domain"/>
    <property type="match status" value="1"/>
</dbReference>
<proteinExistence type="predicted"/>
<keyword evidence="5" id="KW-1185">Reference proteome</keyword>
<comment type="caution">
    <text evidence="4">The sequence shown here is derived from an EMBL/GenBank/DDBJ whole genome shotgun (WGS) entry which is preliminary data.</text>
</comment>
<reference evidence="4 5" key="1">
    <citation type="submission" date="2024-04" db="EMBL/GenBank/DDBJ databases">
        <title>Tritrichomonas musculus Genome.</title>
        <authorList>
            <person name="Alves-Ferreira E."/>
            <person name="Grigg M."/>
            <person name="Lorenzi H."/>
            <person name="Galac M."/>
        </authorList>
    </citation>
    <scope>NUCLEOTIDE SEQUENCE [LARGE SCALE GENOMIC DNA]</scope>
    <source>
        <strain evidence="4 5">EAF2021</strain>
    </source>
</reference>
<sequence length="72" mass="8111">MTGTSRVPQNGFNEYDQISSEPLKIVPGGSKSNLPQRRVYFNALFLPEYENEDELNDKLLEAISNSSPFDSD</sequence>
<protein>
    <submittedName>
        <fullName evidence="4">E3 ubiquitin-protein ligase nedd4</fullName>
    </submittedName>
</protein>
<evidence type="ECO:0000313" key="5">
    <source>
        <dbReference type="Proteomes" id="UP001470230"/>
    </source>
</evidence>
<keyword evidence="1 2" id="KW-0833">Ubl conjugation pathway</keyword>
<evidence type="ECO:0000313" key="4">
    <source>
        <dbReference type="EMBL" id="KAK8892686.1"/>
    </source>
</evidence>
<name>A0ABR2KPK1_9EUKA</name>
<dbReference type="InterPro" id="IPR000569">
    <property type="entry name" value="HECT_dom"/>
</dbReference>
<dbReference type="Proteomes" id="UP001470230">
    <property type="component" value="Unassembled WGS sequence"/>
</dbReference>
<feature type="domain" description="HECT" evidence="3">
    <location>
        <begin position="1"/>
        <end position="72"/>
    </location>
</feature>
<dbReference type="InterPro" id="IPR035983">
    <property type="entry name" value="Hect_E3_ubiquitin_ligase"/>
</dbReference>
<dbReference type="EMBL" id="JAPFFF010000004">
    <property type="protein sequence ID" value="KAK8892686.1"/>
    <property type="molecule type" value="Genomic_DNA"/>
</dbReference>
<evidence type="ECO:0000256" key="1">
    <source>
        <dbReference type="ARBA" id="ARBA00022786"/>
    </source>
</evidence>
<accession>A0ABR2KPK1</accession>
<dbReference type="Gene3D" id="3.30.2410.10">
    <property type="entry name" value="Hect, E3 ligase catalytic domain"/>
    <property type="match status" value="1"/>
</dbReference>
<comment type="caution">
    <text evidence="2">Lacks conserved residue(s) required for the propagation of feature annotation.</text>
</comment>